<evidence type="ECO:0000313" key="2">
    <source>
        <dbReference type="EMBL" id="CAD8051374.1"/>
    </source>
</evidence>
<evidence type="ECO:0000313" key="3">
    <source>
        <dbReference type="Proteomes" id="UP000692954"/>
    </source>
</evidence>
<evidence type="ECO:0000256" key="1">
    <source>
        <dbReference type="SAM" id="Coils"/>
    </source>
</evidence>
<dbReference type="EMBL" id="CAJJDN010000005">
    <property type="protein sequence ID" value="CAD8051374.1"/>
    <property type="molecule type" value="Genomic_DNA"/>
</dbReference>
<dbReference type="CDD" id="cd01248">
    <property type="entry name" value="PH_PLC_ELMO1"/>
    <property type="match status" value="1"/>
</dbReference>
<feature type="coiled-coil region" evidence="1">
    <location>
        <begin position="125"/>
        <end position="171"/>
    </location>
</feature>
<organism evidence="2 3">
    <name type="scientific">Paramecium sonneborni</name>
    <dbReference type="NCBI Taxonomy" id="65129"/>
    <lineage>
        <taxon>Eukaryota</taxon>
        <taxon>Sar</taxon>
        <taxon>Alveolata</taxon>
        <taxon>Ciliophora</taxon>
        <taxon>Intramacronucleata</taxon>
        <taxon>Oligohymenophorea</taxon>
        <taxon>Peniculida</taxon>
        <taxon>Parameciidae</taxon>
        <taxon>Paramecium</taxon>
    </lineage>
</organism>
<dbReference type="Proteomes" id="UP000692954">
    <property type="component" value="Unassembled WGS sequence"/>
</dbReference>
<protein>
    <submittedName>
        <fullName evidence="2">Uncharacterized protein</fullName>
    </submittedName>
</protein>
<accession>A0A8S1KKC1</accession>
<keyword evidence="1" id="KW-0175">Coiled coil</keyword>
<keyword evidence="3" id="KW-1185">Reference proteome</keyword>
<comment type="caution">
    <text evidence="2">The sequence shown here is derived from an EMBL/GenBank/DDBJ whole genome shotgun (WGS) entry which is preliminary data.</text>
</comment>
<proteinExistence type="predicted"/>
<gene>
    <name evidence="2" type="ORF">PSON_ATCC_30995.1.T0050542</name>
</gene>
<name>A0A8S1KKC1_9CILI</name>
<dbReference type="AlphaFoldDB" id="A0A8S1KKC1"/>
<dbReference type="OrthoDB" id="304891at2759"/>
<reference evidence="2" key="1">
    <citation type="submission" date="2021-01" db="EMBL/GenBank/DDBJ databases">
        <authorList>
            <consortium name="Genoscope - CEA"/>
            <person name="William W."/>
        </authorList>
    </citation>
    <scope>NUCLEOTIDE SEQUENCE</scope>
</reference>
<sequence length="514" mass="60718">MLNSKKLIKSNQLTELNNFLLQVKQAFITDDFQFTNEPVNINDNKFPLQEIIENNVPQIKQDQIKLPIQMPQDDIQNLLQGLTTLLEKNLQESHNLYEIFQSNKQFNSRAQDSNSSLKYQKDENVDELQEDIKQNEIRLLQMQNSRLLSKIESLNEQITQFEQDLHENSQEYRQLISLINSTYCIQKIQYIVQQLDRNPILGKANDEEIEQGVFVIVDDQIILSPSYLDENKIILNVSQIIDVTYKNDFQIVIHYKEGKLILIMENQQDFAKIDLCLWSIMRKNVCLNQDKLFQNSLFERPFRQEISIDYKKLKEQLSSIIPQMEQDQKQQQQQLFTLNIKNSDHFTEAQQNSNIQMQSHQSPELRGTQTKQMVQINQQTKLQHALLQLKQGFCMIKYSEGQRKPNIKIIYLTENEQYIKWKDELQPFDQKNTSEKKSIQISQIKEIKDIAKGSGFDKFKKYRQGKESLGITIIAKRNLELDAPKQEIKDLFLECLRILLENKQNNKLEQKNRK</sequence>